<dbReference type="Proteomes" id="UP000199662">
    <property type="component" value="Unassembled WGS sequence"/>
</dbReference>
<reference evidence="6 7" key="1">
    <citation type="submission" date="2016-10" db="EMBL/GenBank/DDBJ databases">
        <authorList>
            <person name="de Groot N.N."/>
        </authorList>
    </citation>
    <scope>NUCLEOTIDE SEQUENCE [LARGE SCALE GENOMIC DNA]</scope>
    <source>
        <strain evidence="6 7">DSM 2179</strain>
    </source>
</reference>
<dbReference type="InterPro" id="IPR001501">
    <property type="entry name" value="Ni-dep_hyd_lsu"/>
</dbReference>
<feature type="binding site" evidence="3">
    <location>
        <position position="179"/>
    </location>
    <ligand>
        <name>Mg(2+)</name>
        <dbReference type="ChEBI" id="CHEBI:18420"/>
    </ligand>
</feature>
<keyword evidence="3" id="KW-0408">Iron</keyword>
<dbReference type="GO" id="GO:0008137">
    <property type="term" value="F:NADH dehydrogenase (ubiquinone) activity"/>
    <property type="evidence" value="ECO:0007669"/>
    <property type="project" value="InterPro"/>
</dbReference>
<feature type="binding site" evidence="3">
    <location>
        <position position="491"/>
    </location>
    <ligand>
        <name>Fe cation</name>
        <dbReference type="ChEBI" id="CHEBI:24875"/>
    </ligand>
</feature>
<dbReference type="GO" id="GO:0016151">
    <property type="term" value="F:nickel cation binding"/>
    <property type="evidence" value="ECO:0007669"/>
    <property type="project" value="InterPro"/>
</dbReference>
<keyword evidence="7" id="KW-1185">Reference proteome</keyword>
<organism evidence="6 7">
    <name type="scientific">Propionispira arboris</name>
    <dbReference type="NCBI Taxonomy" id="84035"/>
    <lineage>
        <taxon>Bacteria</taxon>
        <taxon>Bacillati</taxon>
        <taxon>Bacillota</taxon>
        <taxon>Negativicutes</taxon>
        <taxon>Selenomonadales</taxon>
        <taxon>Selenomonadaceae</taxon>
        <taxon>Propionispira</taxon>
    </lineage>
</organism>
<dbReference type="Pfam" id="PF00374">
    <property type="entry name" value="NiFeSe_Hases"/>
    <property type="match status" value="1"/>
</dbReference>
<evidence type="ECO:0000256" key="1">
    <source>
        <dbReference type="ARBA" id="ARBA00023002"/>
    </source>
</evidence>
<evidence type="ECO:0000313" key="7">
    <source>
        <dbReference type="Proteomes" id="UP000199662"/>
    </source>
</evidence>
<feature type="binding site" evidence="3">
    <location>
        <position position="198"/>
    </location>
    <ligand>
        <name>Ni(2+)</name>
        <dbReference type="ChEBI" id="CHEBI:49786"/>
    </ligand>
</feature>
<dbReference type="SUPFAM" id="SSF143243">
    <property type="entry name" value="Nqo5-like"/>
    <property type="match status" value="1"/>
</dbReference>
<dbReference type="Pfam" id="PF00346">
    <property type="entry name" value="Complex1_49kDa"/>
    <property type="match status" value="2"/>
</dbReference>
<evidence type="ECO:0000256" key="3">
    <source>
        <dbReference type="PIRSR" id="PIRSR601501-1"/>
    </source>
</evidence>
<feature type="domain" description="NADH-quinone oxidoreductase subunit D" evidence="5">
    <location>
        <begin position="263"/>
        <end position="419"/>
    </location>
</feature>
<dbReference type="InterPro" id="IPR029014">
    <property type="entry name" value="NiFe-Hase_large"/>
</dbReference>
<comment type="cofactor">
    <cofactor evidence="3">
        <name>Ni(2+)</name>
        <dbReference type="ChEBI" id="CHEBI:49786"/>
    </cofactor>
</comment>
<sequence length="494" mass="55465">MHKEHLLPACQYIHGERKARLFTMVGNDERQINGSFSLYYVFAIDEIHFFVTIKIALSQVDPTFPSLAAYIPALDWYEREVNDLLGLRAIGHPNRVPLILHGDSLGIHPLCKDYVETGLLPQTSDMTDTVEYMGEDVTQIPVGPIHAGIIEPGHFRFGAVGDTILHLDAKLFYTHRGIEKTLEGKTVQEARFLIERICCVCNVSHSASFAQAVESAAGIEISQRAKFLRCLYLELERLYNHVGDVGNICSGYGFAVGSSQGARLKEQLLQLNERLTGHRYLRGTIVPGGVNCDLDEAELVLLMESINEIDVDFQEFVDILLGHEIAMDRMETTGKLSLQQVDDFEAVGIAARASGRDVDCRRDFPYAAYEQLDFAVVLQTEGDVLARIKVRIVEAFNSMLLIRQILSRLPKGASQTDIPLIEPYTSSLGWSESARGENTHWIMFDKNNTIYRYRIRSAAYSNWPVVPLAVEGNIIPDFPLINKSFELCYACCDR</sequence>
<keyword evidence="3" id="KW-0533">Nickel</keyword>
<dbReference type="InterPro" id="IPR001135">
    <property type="entry name" value="NADH_Q_OxRdtase_suD"/>
</dbReference>
<dbReference type="Gene3D" id="3.30.460.80">
    <property type="entry name" value="NADH:ubiquinone oxidoreductase, 30kDa subunit"/>
    <property type="match status" value="1"/>
</dbReference>
<dbReference type="RefSeq" id="WP_218144896.1">
    <property type="nucleotide sequence ID" value="NZ_FNZK01000010.1"/>
</dbReference>
<dbReference type="InterPro" id="IPR037232">
    <property type="entry name" value="NADH_quin_OxRdtase_su_C/D-like"/>
</dbReference>
<feature type="binding site" evidence="3">
    <location>
        <position position="201"/>
    </location>
    <ligand>
        <name>Fe cation</name>
        <dbReference type="ChEBI" id="CHEBI:24875"/>
    </ligand>
</feature>
<dbReference type="InterPro" id="IPR001268">
    <property type="entry name" value="NADH_UbQ_OxRdtase_30kDa_su"/>
</dbReference>
<protein>
    <submittedName>
        <fullName evidence="6">Ni,Fe-hydrogenase III large subunit</fullName>
    </submittedName>
</protein>
<accession>A0A1H6ZZP1</accession>
<dbReference type="InterPro" id="IPR052197">
    <property type="entry name" value="ComplexI_49kDa-like"/>
</dbReference>
<dbReference type="SUPFAM" id="SSF56762">
    <property type="entry name" value="HydB/Nqo4-like"/>
    <property type="match status" value="1"/>
</dbReference>
<name>A0A1H6ZZP1_9FIRM</name>
<dbReference type="STRING" id="84035.SAMN05660742_11051"/>
<comment type="cofactor">
    <cofactor evidence="3">
        <name>Fe cation</name>
        <dbReference type="ChEBI" id="CHEBI:24875"/>
    </cofactor>
</comment>
<dbReference type="Pfam" id="PF00329">
    <property type="entry name" value="Complex1_30kDa"/>
    <property type="match status" value="1"/>
</dbReference>
<dbReference type="AlphaFoldDB" id="A0A1H6ZZP1"/>
<dbReference type="Gene3D" id="1.10.645.10">
    <property type="entry name" value="Cytochrome-c3 Hydrogenase, chain B"/>
    <property type="match status" value="1"/>
</dbReference>
<feature type="domain" description="NADH-quinone oxidoreductase subunit D" evidence="5">
    <location>
        <begin position="429"/>
        <end position="494"/>
    </location>
</feature>
<dbReference type="GO" id="GO:0051287">
    <property type="term" value="F:NAD binding"/>
    <property type="evidence" value="ECO:0007669"/>
    <property type="project" value="InterPro"/>
</dbReference>
<keyword evidence="1" id="KW-0560">Oxidoreductase</keyword>
<feature type="binding site" evidence="3">
    <location>
        <position position="455"/>
    </location>
    <ligand>
        <name>Mg(2+)</name>
        <dbReference type="ChEBI" id="CHEBI:18420"/>
    </ligand>
</feature>
<keyword evidence="2" id="KW-0520">NAD</keyword>
<keyword evidence="3" id="KW-0479">Metal-binding</keyword>
<feature type="domain" description="NADH:ubiquinone oxidoreductase 30kDa subunit" evidence="4">
    <location>
        <begin position="2"/>
        <end position="116"/>
    </location>
</feature>
<dbReference type="PANTHER" id="PTHR43485:SF1">
    <property type="entry name" value="FORMATE HYDROGENLYASE SUBUNIT 5-RELATED"/>
    <property type="match status" value="1"/>
</dbReference>
<evidence type="ECO:0000313" key="6">
    <source>
        <dbReference type="EMBL" id="SEJ55222.1"/>
    </source>
</evidence>
<keyword evidence="3" id="KW-0460">Magnesium</keyword>
<evidence type="ECO:0000256" key="2">
    <source>
        <dbReference type="ARBA" id="ARBA00023027"/>
    </source>
</evidence>
<evidence type="ECO:0000259" key="5">
    <source>
        <dbReference type="Pfam" id="PF00346"/>
    </source>
</evidence>
<feature type="binding site" evidence="3">
    <location>
        <position position="201"/>
    </location>
    <ligand>
        <name>Ni(2+)</name>
        <dbReference type="ChEBI" id="CHEBI:49786"/>
    </ligand>
</feature>
<dbReference type="GO" id="GO:0016651">
    <property type="term" value="F:oxidoreductase activity, acting on NAD(P)H"/>
    <property type="evidence" value="ECO:0007669"/>
    <property type="project" value="InterPro"/>
</dbReference>
<evidence type="ECO:0000259" key="4">
    <source>
        <dbReference type="Pfam" id="PF00329"/>
    </source>
</evidence>
<feature type="binding site" evidence="3">
    <location>
        <position position="488"/>
    </location>
    <ligand>
        <name>Ni(2+)</name>
        <dbReference type="ChEBI" id="CHEBI:49786"/>
    </ligand>
</feature>
<dbReference type="GO" id="GO:0048038">
    <property type="term" value="F:quinone binding"/>
    <property type="evidence" value="ECO:0007669"/>
    <property type="project" value="InterPro"/>
</dbReference>
<proteinExistence type="predicted"/>
<dbReference type="EMBL" id="FNZK01000010">
    <property type="protein sequence ID" value="SEJ55222.1"/>
    <property type="molecule type" value="Genomic_DNA"/>
</dbReference>
<dbReference type="PANTHER" id="PTHR43485">
    <property type="entry name" value="HYDROGENASE-4 COMPONENT G"/>
    <property type="match status" value="1"/>
</dbReference>
<gene>
    <name evidence="6" type="ORF">SAMN05660742_11051</name>
</gene>